<keyword evidence="4" id="KW-1185">Reference proteome</keyword>
<dbReference type="Gene3D" id="3.30.365.10">
    <property type="entry name" value="Aldehyde oxidase/xanthine dehydrogenase, molybdopterin binding domain"/>
    <property type="match status" value="4"/>
</dbReference>
<dbReference type="Pfam" id="PF02738">
    <property type="entry name" value="MoCoBD_1"/>
    <property type="match status" value="1"/>
</dbReference>
<dbReference type="InterPro" id="IPR000674">
    <property type="entry name" value="Ald_Oxase/Xan_DH_a/b"/>
</dbReference>
<organism evidence="3 4">
    <name type="scientific">Chelativorans salis</name>
    <dbReference type="NCBI Taxonomy" id="2978478"/>
    <lineage>
        <taxon>Bacteria</taxon>
        <taxon>Pseudomonadati</taxon>
        <taxon>Pseudomonadota</taxon>
        <taxon>Alphaproteobacteria</taxon>
        <taxon>Hyphomicrobiales</taxon>
        <taxon>Phyllobacteriaceae</taxon>
        <taxon>Chelativorans</taxon>
    </lineage>
</organism>
<dbReference type="InterPro" id="IPR052516">
    <property type="entry name" value="N-heterocyclic_Hydroxylase"/>
</dbReference>
<name>A0ABT2LI93_9HYPH</name>
<dbReference type="PANTHER" id="PTHR47495">
    <property type="entry name" value="ALDEHYDE DEHYDROGENASE"/>
    <property type="match status" value="1"/>
</dbReference>
<dbReference type="EMBL" id="JAOCZP010000001">
    <property type="protein sequence ID" value="MCT7374213.1"/>
    <property type="molecule type" value="Genomic_DNA"/>
</dbReference>
<proteinExistence type="predicted"/>
<evidence type="ECO:0000256" key="1">
    <source>
        <dbReference type="SAM" id="MobiDB-lite"/>
    </source>
</evidence>
<dbReference type="InterPro" id="IPR037165">
    <property type="entry name" value="AldOxase/xan_DH_Mopterin-bd_sf"/>
</dbReference>
<feature type="region of interest" description="Disordered" evidence="1">
    <location>
        <begin position="275"/>
        <end position="294"/>
    </location>
</feature>
<dbReference type="Proteomes" id="UP001320831">
    <property type="component" value="Unassembled WGS sequence"/>
</dbReference>
<evidence type="ECO:0000313" key="3">
    <source>
        <dbReference type="EMBL" id="MCT7374213.1"/>
    </source>
</evidence>
<dbReference type="PIRSF" id="PIRSF036389">
    <property type="entry name" value="IOR_B"/>
    <property type="match status" value="1"/>
</dbReference>
<comment type="caution">
    <text evidence="3">The sequence shown here is derived from an EMBL/GenBank/DDBJ whole genome shotgun (WGS) entry which is preliminary data.</text>
</comment>
<dbReference type="RefSeq" id="WP_260900587.1">
    <property type="nucleotide sequence ID" value="NZ_JAOCZP010000001.1"/>
</dbReference>
<dbReference type="InterPro" id="IPR008274">
    <property type="entry name" value="AldOxase/xan_DH_MoCoBD1"/>
</dbReference>
<dbReference type="InterPro" id="IPR012368">
    <property type="entry name" value="OxRdtase_Mopterin-bd_su_IorB"/>
</dbReference>
<dbReference type="Gene3D" id="3.90.1170.50">
    <property type="entry name" value="Aldehyde oxidase/xanthine dehydrogenase, a/b hammerhead"/>
    <property type="match status" value="1"/>
</dbReference>
<accession>A0ABT2LI93</accession>
<gene>
    <name evidence="3" type="ORF">N5A92_04095</name>
</gene>
<dbReference type="Pfam" id="PF20256">
    <property type="entry name" value="MoCoBD_2"/>
    <property type="match status" value="2"/>
</dbReference>
<dbReference type="InterPro" id="IPR046867">
    <property type="entry name" value="AldOxase/xan_DH_MoCoBD2"/>
</dbReference>
<dbReference type="SMART" id="SM01008">
    <property type="entry name" value="Ald_Xan_dh_C"/>
    <property type="match status" value="1"/>
</dbReference>
<dbReference type="PANTHER" id="PTHR47495:SF1">
    <property type="entry name" value="BLL3820 PROTEIN"/>
    <property type="match status" value="1"/>
</dbReference>
<evidence type="ECO:0000313" key="4">
    <source>
        <dbReference type="Proteomes" id="UP001320831"/>
    </source>
</evidence>
<feature type="domain" description="Aldehyde oxidase/xanthine dehydrogenase a/b hammerhead" evidence="2">
    <location>
        <begin position="178"/>
        <end position="261"/>
    </location>
</feature>
<sequence length="709" mass="75996">MSATTKAVTLPGSLAANPLLAQWLRFEPGGAVEVSPGKVEIGQGILTVLTQIVVDELDVAPARVRLKAASTAASPNEGVTSGSLSVQHCGIALRHACAEARALFLTAAADKLGVAADALTIEDGIIVGPDNARTSYWELTDQVSLDVPATGEVMPKPTSTRRHTGNSLARVDIPDKVFGRPRYIHDLKLPQMLHGRVLRPQARAASLVALDEEAARASPGFAAIVRDGNFVGVLAETEEAVERCLALLRSRAEWRGGEELPDEATLTDWLKSQPVESKTVDSRRAPSAGSPASRVNRRYSRPFLAHGSIAPSCALAQWANGGVHVWTHSQGIYNLRTDLATVFKLPPEEVVVEHAEGAGCYGHNGADDVALDAALLARAADGRPVRVQWTREDELARAPFGAAMAVEIEAELDEEGEVLRWRHELWSNGHTARPGRGSTPALLAASELAEPFPRVVSTDPPLPAGGSHRNAIPIYDFPAQDIVSHRLLVMPVRVSALRSLGAFANVFAIESFMDELAAERGEDPVAFRLRHLRDPRARAVLEAAAARAGRDSRRRDEGTGYGVALARYKNMGAYCAVAAEVEGEEDIHVRRLVLAVDVGEVINPDGVKNQIEGGAIQATSWTLKEAVRFDRTRITSDNWENYPILKFSEVPAVEVEIVPRPEAPPVGAGEAAQGPVAGAIANAVFDALGVRVRHLPITRDNIIAAMELS</sequence>
<protein>
    <submittedName>
        <fullName evidence="3">Molybdopterin-dependent oxidoreductase</fullName>
    </submittedName>
</protein>
<reference evidence="3 4" key="1">
    <citation type="submission" date="2022-09" db="EMBL/GenBank/DDBJ databases">
        <title>Chelativorans salina sp. nov., a novel slightly halophilic bacterium isolated from a saline lake sediment enrichment.</title>
        <authorList>
            <person name="Gao L."/>
            <person name="Fang B.-Z."/>
            <person name="Li W.-J."/>
        </authorList>
    </citation>
    <scope>NUCLEOTIDE SEQUENCE [LARGE SCALE GENOMIC DNA]</scope>
    <source>
        <strain evidence="3 4">EGI FJ00035</strain>
    </source>
</reference>
<evidence type="ECO:0000259" key="2">
    <source>
        <dbReference type="SMART" id="SM01008"/>
    </source>
</evidence>
<dbReference type="SUPFAM" id="SSF56003">
    <property type="entry name" value="Molybdenum cofactor-binding domain"/>
    <property type="match status" value="2"/>
</dbReference>
<feature type="compositionally biased region" description="Low complexity" evidence="1">
    <location>
        <begin position="285"/>
        <end position="294"/>
    </location>
</feature>